<comment type="caution">
    <text evidence="1">The sequence shown here is derived from an EMBL/GenBank/DDBJ whole genome shotgun (WGS) entry which is preliminary data.</text>
</comment>
<accession>A0ACC3DH44</accession>
<organism evidence="1 2">
    <name type="scientific">Coniosporium uncinatum</name>
    <dbReference type="NCBI Taxonomy" id="93489"/>
    <lineage>
        <taxon>Eukaryota</taxon>
        <taxon>Fungi</taxon>
        <taxon>Dikarya</taxon>
        <taxon>Ascomycota</taxon>
        <taxon>Pezizomycotina</taxon>
        <taxon>Dothideomycetes</taxon>
        <taxon>Dothideomycetes incertae sedis</taxon>
        <taxon>Coniosporium</taxon>
    </lineage>
</organism>
<gene>
    <name evidence="1" type="ORF">LTS18_014293</name>
</gene>
<evidence type="ECO:0000313" key="2">
    <source>
        <dbReference type="Proteomes" id="UP001186974"/>
    </source>
</evidence>
<protein>
    <submittedName>
        <fullName evidence="1">Uncharacterized protein</fullName>
    </submittedName>
</protein>
<dbReference type="Proteomes" id="UP001186974">
    <property type="component" value="Unassembled WGS sequence"/>
</dbReference>
<dbReference type="EMBL" id="JAWDJW010004543">
    <property type="protein sequence ID" value="KAK3074213.1"/>
    <property type="molecule type" value="Genomic_DNA"/>
</dbReference>
<keyword evidence="2" id="KW-1185">Reference proteome</keyword>
<sequence length="404" mass="43104">MDRIVSQLLAELDGMSGGEDGGGSGVFVIGATNRPDLLDQALLRPGRFDKMLYLGISDTHEKQCRIMEALSRKFTLDPSMSLARVAETLPFTFTGADLYALCSDAMLKAITRAASAVDAKVAAYNARLPKPQQPISIAHFFDHYATDADTDVVVTEEDFLAAKRELVPSVSVEELGHYERVRRTFEGQGQTTNNKPQAGSQPQKQQQNSEQTRQMRIEDTLPTTSSNGRPVQPPSNGAAGNGAAARGASRGRGSSREGGSGGEWRQHWPVSSVSARGRSGHSPNSAESERPSIESRKSSTGSKLKAMLKGKGKGKGKGSPHSSETPPLEDHDVEDAGLGVRRDAHERGHELEEGEEDEEDYVIRPNGTATADASMNGMAKGKGKGKAAAQAVDGFGDATEGDEE</sequence>
<name>A0ACC3DH44_9PEZI</name>
<reference evidence="1" key="1">
    <citation type="submission" date="2024-09" db="EMBL/GenBank/DDBJ databases">
        <title>Black Yeasts Isolated from many extreme environments.</title>
        <authorList>
            <person name="Coleine C."/>
            <person name="Stajich J.E."/>
            <person name="Selbmann L."/>
        </authorList>
    </citation>
    <scope>NUCLEOTIDE SEQUENCE</scope>
    <source>
        <strain evidence="1">CCFEE 5737</strain>
    </source>
</reference>
<evidence type="ECO:0000313" key="1">
    <source>
        <dbReference type="EMBL" id="KAK3074213.1"/>
    </source>
</evidence>
<feature type="non-terminal residue" evidence="1">
    <location>
        <position position="404"/>
    </location>
</feature>
<proteinExistence type="predicted"/>